<organism evidence="1 2">
    <name type="scientific">Aegilops tauschii subsp. strangulata</name>
    <name type="common">Goatgrass</name>
    <dbReference type="NCBI Taxonomy" id="200361"/>
    <lineage>
        <taxon>Eukaryota</taxon>
        <taxon>Viridiplantae</taxon>
        <taxon>Streptophyta</taxon>
        <taxon>Embryophyta</taxon>
        <taxon>Tracheophyta</taxon>
        <taxon>Spermatophyta</taxon>
        <taxon>Magnoliopsida</taxon>
        <taxon>Liliopsida</taxon>
        <taxon>Poales</taxon>
        <taxon>Poaceae</taxon>
        <taxon>BOP clade</taxon>
        <taxon>Pooideae</taxon>
        <taxon>Triticodae</taxon>
        <taxon>Triticeae</taxon>
        <taxon>Triticinae</taxon>
        <taxon>Aegilops</taxon>
    </lineage>
</organism>
<name>A0A452YWN8_AEGTS</name>
<reference evidence="2" key="2">
    <citation type="journal article" date="2017" name="Nat. Plants">
        <title>The Aegilops tauschii genome reveals multiple impacts of transposons.</title>
        <authorList>
            <person name="Zhao G."/>
            <person name="Zou C."/>
            <person name="Li K."/>
            <person name="Wang K."/>
            <person name="Li T."/>
            <person name="Gao L."/>
            <person name="Zhang X."/>
            <person name="Wang H."/>
            <person name="Yang Z."/>
            <person name="Liu X."/>
            <person name="Jiang W."/>
            <person name="Mao L."/>
            <person name="Kong X."/>
            <person name="Jiao Y."/>
            <person name="Jia J."/>
        </authorList>
    </citation>
    <scope>NUCLEOTIDE SEQUENCE [LARGE SCALE GENOMIC DNA]</scope>
    <source>
        <strain evidence="2">cv. AL8/78</strain>
    </source>
</reference>
<accession>A0A452YWN8</accession>
<reference evidence="2" key="1">
    <citation type="journal article" date="2014" name="Science">
        <title>Ancient hybridizations among the ancestral genomes of bread wheat.</title>
        <authorList>
            <consortium name="International Wheat Genome Sequencing Consortium,"/>
            <person name="Marcussen T."/>
            <person name="Sandve S.R."/>
            <person name="Heier L."/>
            <person name="Spannagl M."/>
            <person name="Pfeifer M."/>
            <person name="Jakobsen K.S."/>
            <person name="Wulff B.B."/>
            <person name="Steuernagel B."/>
            <person name="Mayer K.F."/>
            <person name="Olsen O.A."/>
        </authorList>
    </citation>
    <scope>NUCLEOTIDE SEQUENCE [LARGE SCALE GENOMIC DNA]</scope>
    <source>
        <strain evidence="2">cv. AL8/78</strain>
    </source>
</reference>
<sequence>CFLLGFALGVRNRWGDTVPGVFYFLVADRFMCLELGIVGFGG</sequence>
<evidence type="ECO:0000313" key="1">
    <source>
        <dbReference type="EnsemblPlants" id="AET1Gv20553800.9"/>
    </source>
</evidence>
<proteinExistence type="predicted"/>
<dbReference type="Gramene" id="AET1Gv20553800.9">
    <property type="protein sequence ID" value="AET1Gv20553800.9"/>
    <property type="gene ID" value="AET1Gv20553800"/>
</dbReference>
<dbReference type="Proteomes" id="UP000015105">
    <property type="component" value="Chromosome 1D"/>
</dbReference>
<keyword evidence="2" id="KW-1185">Reference proteome</keyword>
<protein>
    <submittedName>
        <fullName evidence="1">Uncharacterized protein</fullName>
    </submittedName>
</protein>
<evidence type="ECO:0000313" key="2">
    <source>
        <dbReference type="Proteomes" id="UP000015105"/>
    </source>
</evidence>
<dbReference type="EnsemblPlants" id="AET1Gv20553800.9">
    <property type="protein sequence ID" value="AET1Gv20553800.9"/>
    <property type="gene ID" value="AET1Gv20553800"/>
</dbReference>
<reference evidence="1" key="4">
    <citation type="submission" date="2019-03" db="UniProtKB">
        <authorList>
            <consortium name="EnsemblPlants"/>
        </authorList>
    </citation>
    <scope>IDENTIFICATION</scope>
</reference>
<reference evidence="1" key="3">
    <citation type="journal article" date="2017" name="Nature">
        <title>Genome sequence of the progenitor of the wheat D genome Aegilops tauschii.</title>
        <authorList>
            <person name="Luo M.C."/>
            <person name="Gu Y.Q."/>
            <person name="Puiu D."/>
            <person name="Wang H."/>
            <person name="Twardziok S.O."/>
            <person name="Deal K.R."/>
            <person name="Huo N."/>
            <person name="Zhu T."/>
            <person name="Wang L."/>
            <person name="Wang Y."/>
            <person name="McGuire P.E."/>
            <person name="Liu S."/>
            <person name="Long H."/>
            <person name="Ramasamy R.K."/>
            <person name="Rodriguez J.C."/>
            <person name="Van S.L."/>
            <person name="Yuan L."/>
            <person name="Wang Z."/>
            <person name="Xia Z."/>
            <person name="Xiao L."/>
            <person name="Anderson O.D."/>
            <person name="Ouyang S."/>
            <person name="Liang Y."/>
            <person name="Zimin A.V."/>
            <person name="Pertea G."/>
            <person name="Qi P."/>
            <person name="Bennetzen J.L."/>
            <person name="Dai X."/>
            <person name="Dawson M.W."/>
            <person name="Muller H.G."/>
            <person name="Kugler K."/>
            <person name="Rivarola-Duarte L."/>
            <person name="Spannagl M."/>
            <person name="Mayer K.F.X."/>
            <person name="Lu F.H."/>
            <person name="Bevan M.W."/>
            <person name="Leroy P."/>
            <person name="Li P."/>
            <person name="You F.M."/>
            <person name="Sun Q."/>
            <person name="Liu Z."/>
            <person name="Lyons E."/>
            <person name="Wicker T."/>
            <person name="Salzberg S.L."/>
            <person name="Devos K.M."/>
            <person name="Dvorak J."/>
        </authorList>
    </citation>
    <scope>NUCLEOTIDE SEQUENCE [LARGE SCALE GENOMIC DNA]</scope>
    <source>
        <strain evidence="1">cv. AL8/78</strain>
    </source>
</reference>
<dbReference type="AlphaFoldDB" id="A0A452YWN8"/>
<reference evidence="1" key="5">
    <citation type="journal article" date="2021" name="G3 (Bethesda)">
        <title>Aegilops tauschii genome assembly Aet v5.0 features greater sequence contiguity and improved annotation.</title>
        <authorList>
            <person name="Wang L."/>
            <person name="Zhu T."/>
            <person name="Rodriguez J.C."/>
            <person name="Deal K.R."/>
            <person name="Dubcovsky J."/>
            <person name="McGuire P.E."/>
            <person name="Lux T."/>
            <person name="Spannagl M."/>
            <person name="Mayer K.F.X."/>
            <person name="Baldrich P."/>
            <person name="Meyers B.C."/>
            <person name="Huo N."/>
            <person name="Gu Y.Q."/>
            <person name="Zhou H."/>
            <person name="Devos K.M."/>
            <person name="Bennetzen J.L."/>
            <person name="Unver T."/>
            <person name="Budak H."/>
            <person name="Gulick P.J."/>
            <person name="Galiba G."/>
            <person name="Kalapos B."/>
            <person name="Nelson D.R."/>
            <person name="Li P."/>
            <person name="You F.M."/>
            <person name="Luo M.C."/>
            <person name="Dvorak J."/>
        </authorList>
    </citation>
    <scope>NUCLEOTIDE SEQUENCE [LARGE SCALE GENOMIC DNA]</scope>
    <source>
        <strain evidence="1">cv. AL8/78</strain>
    </source>
</reference>